<evidence type="ECO:0000256" key="4">
    <source>
        <dbReference type="ARBA" id="ARBA00022496"/>
    </source>
</evidence>
<evidence type="ECO:0000256" key="7">
    <source>
        <dbReference type="ARBA" id="ARBA00023004"/>
    </source>
</evidence>
<keyword evidence="14" id="KW-1185">Reference proteome</keyword>
<evidence type="ECO:0000256" key="5">
    <source>
        <dbReference type="ARBA" id="ARBA00022692"/>
    </source>
</evidence>
<dbReference type="InterPro" id="IPR037066">
    <property type="entry name" value="Plug_dom_sf"/>
</dbReference>
<comment type="caution">
    <text evidence="13">The sequence shown here is derived from an EMBL/GenBank/DDBJ whole genome shotgun (WGS) entry which is preliminary data.</text>
</comment>
<dbReference type="PANTHER" id="PTHR32552:SF68">
    <property type="entry name" value="FERRICHROME OUTER MEMBRANE TRANSPORTER_PHAGE RECEPTOR"/>
    <property type="match status" value="1"/>
</dbReference>
<keyword evidence="3" id="KW-1134">Transmembrane beta strand</keyword>
<comment type="subcellular location">
    <subcellularLocation>
        <location evidence="1">Cell outer membrane</location>
        <topology evidence="1">Multi-pass membrane protein</topology>
    </subcellularLocation>
</comment>
<keyword evidence="2" id="KW-0813">Transport</keyword>
<dbReference type="InterPro" id="IPR036942">
    <property type="entry name" value="Beta-barrel_TonB_sf"/>
</dbReference>
<keyword evidence="7" id="KW-0408">Iron</keyword>
<keyword evidence="6 11" id="KW-0732">Signal</keyword>
<evidence type="ECO:0000256" key="9">
    <source>
        <dbReference type="ARBA" id="ARBA00023136"/>
    </source>
</evidence>
<dbReference type="RefSeq" id="WP_191616572.1">
    <property type="nucleotide sequence ID" value="NZ_JACYFG010000007.1"/>
</dbReference>
<evidence type="ECO:0000256" key="2">
    <source>
        <dbReference type="ARBA" id="ARBA00022448"/>
    </source>
</evidence>
<feature type="signal peptide" evidence="11">
    <location>
        <begin position="1"/>
        <end position="30"/>
    </location>
</feature>
<keyword evidence="5" id="KW-0812">Transmembrane</keyword>
<feature type="domain" description="TonB-dependent receptor plug" evidence="12">
    <location>
        <begin position="71"/>
        <end position="182"/>
    </location>
</feature>
<dbReference type="GO" id="GO:0015344">
    <property type="term" value="F:siderophore uptake transmembrane transporter activity"/>
    <property type="evidence" value="ECO:0007669"/>
    <property type="project" value="TreeGrafter"/>
</dbReference>
<dbReference type="EMBL" id="JACYFG010000007">
    <property type="protein sequence ID" value="MBD5779448.1"/>
    <property type="molecule type" value="Genomic_DNA"/>
</dbReference>
<sequence>MKQTNKNPIPRFRTTLALSLLLGACTVGYSQETDDEEVFELSPFEVSPAETDIGYRATNTLAGTRMNANIKDLGSSITVVTAQQLEDTAAVDLNDVFLYESNTEGTGNFTSFSVVGNPPTVRESIQQSPAQANRIRGIGSAERAVNYYTSLSQIPADSYNLERVTINRGPNSVLYGLGSASGLVNTTPGKATIGSELKRIRFRLGDDSYRGSFNVNQTVVEDKLAIYVAGMYQDQEWARKPSFELTRRSYVAATYKPFENTKITASAEWFNQDANRPNFTPPNDYVSSWIDAGKPSWNPITRTVTRGDGTTAVVTGIRDYREAGSLNNLADGISFDWNNTRAAVLIENGDFLGRYQRGVQNNGQAFGVGNTNLDYLATTLNLYETPGYDLWTTSQVNDKSIYDWDSINILSANSVSSEATTYELGFQQKLAEKLYLDIGFFKEDYDEDVNNSMGERGVRVDPNEFLLDGSVNPHFGKVYVDSVQASPMHRAANNEILRANLAYELDLTEQDNIFRHLGNHKFNALAQNRKLRNQWARYREAVISDHDWVDTSRPVFSRGNNAALLTKFYYVGEDGSIERSPGLDGGFPDHPVFGAAYPEGSVGGSYSLPVTYFSPDPAGTFVIDGVNGEWVTEDTTVAAALHDTRADRRELDSQGVVLQSFFWDDRIVTTLGWRKDKASDQLGDIAPTNGAGFRTFAELDSWDDWDPIEVEGETSTRGVVFHAFDWMSLHYNESDNFSPASAAVDFFGDPLPKPTGEGEDYGVTFNLFENKLVTKINWYEASEKNSRNLPGDIGRFTWRSRRVEDESSWGFRDFLEWKITERDGLPPRGEEGSLNSIGFLDGGILNPAYPYAEEIIERAMYPESYYDGRTNYSDTASAAAEGMEIEVIYNPLENWTIKVTGNKQESIYSDLGFYTTEWLYGVGGTFENPIEGSRVWLWRDSPEAQFTYTDGDGNTQTGNWFNDRASLWGGSSQIPGEWFQGVVKSLLDAAILRDGLPRPQVRKWRWNILTNYRFKDGGLKGLGIGGSVRWQDKAAIGSRGIDTTGNGNFDSFDAFNLIYDDGDTNLDLWASYTRKIWDDSVNWKIQFNIRDAFDNGGLDPISANPDGSTNAWRINDGAQYFLTNTFEF</sequence>
<organism evidence="13 14">
    <name type="scientific">Pelagicoccus enzymogenes</name>
    <dbReference type="NCBI Taxonomy" id="2773457"/>
    <lineage>
        <taxon>Bacteria</taxon>
        <taxon>Pseudomonadati</taxon>
        <taxon>Verrucomicrobiota</taxon>
        <taxon>Opitutia</taxon>
        <taxon>Puniceicoccales</taxon>
        <taxon>Pelagicoccaceae</taxon>
        <taxon>Pelagicoccus</taxon>
    </lineage>
</organism>
<dbReference type="Proteomes" id="UP000622317">
    <property type="component" value="Unassembled WGS sequence"/>
</dbReference>
<keyword evidence="8" id="KW-0406">Ion transport</keyword>
<keyword evidence="13" id="KW-0675">Receptor</keyword>
<keyword evidence="10" id="KW-0998">Cell outer membrane</keyword>
<dbReference type="Pfam" id="PF07715">
    <property type="entry name" value="Plug"/>
    <property type="match status" value="1"/>
</dbReference>
<evidence type="ECO:0000256" key="10">
    <source>
        <dbReference type="ARBA" id="ARBA00023237"/>
    </source>
</evidence>
<evidence type="ECO:0000256" key="3">
    <source>
        <dbReference type="ARBA" id="ARBA00022452"/>
    </source>
</evidence>
<dbReference type="InterPro" id="IPR012910">
    <property type="entry name" value="Plug_dom"/>
</dbReference>
<evidence type="ECO:0000313" key="13">
    <source>
        <dbReference type="EMBL" id="MBD5779448.1"/>
    </source>
</evidence>
<dbReference type="SUPFAM" id="SSF56935">
    <property type="entry name" value="Porins"/>
    <property type="match status" value="1"/>
</dbReference>
<reference evidence="13" key="1">
    <citation type="submission" date="2020-09" db="EMBL/GenBank/DDBJ databases">
        <title>Pelagicoccus enzymogenes sp. nov. with an EPS production, isolated from marine sediment.</title>
        <authorList>
            <person name="Feng X."/>
        </authorList>
    </citation>
    <scope>NUCLEOTIDE SEQUENCE</scope>
    <source>
        <strain evidence="13">NFK12</strain>
    </source>
</reference>
<dbReference type="Gene3D" id="2.170.130.10">
    <property type="entry name" value="TonB-dependent receptor, plug domain"/>
    <property type="match status" value="1"/>
</dbReference>
<dbReference type="GO" id="GO:0009279">
    <property type="term" value="C:cell outer membrane"/>
    <property type="evidence" value="ECO:0007669"/>
    <property type="project" value="UniProtKB-SubCell"/>
</dbReference>
<evidence type="ECO:0000256" key="1">
    <source>
        <dbReference type="ARBA" id="ARBA00004571"/>
    </source>
</evidence>
<evidence type="ECO:0000256" key="11">
    <source>
        <dbReference type="SAM" id="SignalP"/>
    </source>
</evidence>
<dbReference type="InterPro" id="IPR039426">
    <property type="entry name" value="TonB-dep_rcpt-like"/>
</dbReference>
<evidence type="ECO:0000256" key="8">
    <source>
        <dbReference type="ARBA" id="ARBA00023065"/>
    </source>
</evidence>
<dbReference type="PANTHER" id="PTHR32552">
    <property type="entry name" value="FERRICHROME IRON RECEPTOR-RELATED"/>
    <property type="match status" value="1"/>
</dbReference>
<gene>
    <name evidence="13" type="ORF">IEN85_08070</name>
</gene>
<accession>A0A927F9M2</accession>
<feature type="chain" id="PRO_5037549141" evidence="11">
    <location>
        <begin position="31"/>
        <end position="1128"/>
    </location>
</feature>
<keyword evidence="9" id="KW-0472">Membrane</keyword>
<dbReference type="Gene3D" id="2.40.170.20">
    <property type="entry name" value="TonB-dependent receptor, beta-barrel domain"/>
    <property type="match status" value="2"/>
</dbReference>
<keyword evidence="4" id="KW-0410">Iron transport</keyword>
<dbReference type="AlphaFoldDB" id="A0A927F9M2"/>
<protein>
    <submittedName>
        <fullName evidence="13">TonB-dependent receptor plug domain-containing protein</fullName>
    </submittedName>
</protein>
<dbReference type="PROSITE" id="PS51257">
    <property type="entry name" value="PROKAR_LIPOPROTEIN"/>
    <property type="match status" value="1"/>
</dbReference>
<proteinExistence type="predicted"/>
<evidence type="ECO:0000256" key="6">
    <source>
        <dbReference type="ARBA" id="ARBA00022729"/>
    </source>
</evidence>
<evidence type="ECO:0000313" key="14">
    <source>
        <dbReference type="Proteomes" id="UP000622317"/>
    </source>
</evidence>
<name>A0A927F9M2_9BACT</name>
<evidence type="ECO:0000259" key="12">
    <source>
        <dbReference type="Pfam" id="PF07715"/>
    </source>
</evidence>